<dbReference type="PANTHER" id="PTHR10151">
    <property type="entry name" value="ECTONUCLEOTIDE PYROPHOSPHATASE/PHOSPHODIESTERASE"/>
    <property type="match status" value="1"/>
</dbReference>
<name>A0ABS8JFI2_9GAMM</name>
<evidence type="ECO:0000313" key="2">
    <source>
        <dbReference type="EMBL" id="MCC8362248.1"/>
    </source>
</evidence>
<keyword evidence="1" id="KW-0732">Signal</keyword>
<accession>A0ABS8JFI2</accession>
<dbReference type="InterPro" id="IPR002591">
    <property type="entry name" value="Phosphodiest/P_Trfase"/>
</dbReference>
<keyword evidence="3" id="KW-1185">Reference proteome</keyword>
<evidence type="ECO:0000256" key="1">
    <source>
        <dbReference type="SAM" id="SignalP"/>
    </source>
</evidence>
<dbReference type="Proteomes" id="UP001165293">
    <property type="component" value="Unassembled WGS sequence"/>
</dbReference>
<proteinExistence type="predicted"/>
<dbReference type="InterPro" id="IPR017850">
    <property type="entry name" value="Alkaline_phosphatase_core_sf"/>
</dbReference>
<dbReference type="EMBL" id="JAJGAK010000001">
    <property type="protein sequence ID" value="MCC8362248.1"/>
    <property type="molecule type" value="Genomic_DNA"/>
</dbReference>
<feature type="signal peptide" evidence="1">
    <location>
        <begin position="1"/>
        <end position="21"/>
    </location>
</feature>
<protein>
    <submittedName>
        <fullName evidence="2">Ectonucleotide pyrophosphatase/phosphodiesterase</fullName>
    </submittedName>
</protein>
<dbReference type="Gene3D" id="3.30.1360.180">
    <property type="match status" value="1"/>
</dbReference>
<feature type="chain" id="PRO_5046545225" evidence="1">
    <location>
        <begin position="22"/>
        <end position="407"/>
    </location>
</feature>
<dbReference type="Gene3D" id="3.40.720.10">
    <property type="entry name" value="Alkaline Phosphatase, subunit A"/>
    <property type="match status" value="1"/>
</dbReference>
<dbReference type="RefSeq" id="WP_230525866.1">
    <property type="nucleotide sequence ID" value="NZ_JAJGAK010000001.1"/>
</dbReference>
<comment type="caution">
    <text evidence="2">The sequence shown here is derived from an EMBL/GenBank/DDBJ whole genome shotgun (WGS) entry which is preliminary data.</text>
</comment>
<reference evidence="2" key="1">
    <citation type="submission" date="2021-10" db="EMBL/GenBank/DDBJ databases">
        <authorList>
            <person name="Lyu M."/>
            <person name="Wang X."/>
            <person name="Meng X."/>
            <person name="Xu K."/>
        </authorList>
    </citation>
    <scope>NUCLEOTIDE SEQUENCE</scope>
    <source>
        <strain evidence="2">A6</strain>
    </source>
</reference>
<gene>
    <name evidence="2" type="ORF">LK996_04065</name>
</gene>
<dbReference type="SUPFAM" id="SSF53649">
    <property type="entry name" value="Alkaline phosphatase-like"/>
    <property type="match status" value="1"/>
</dbReference>
<sequence length="407" mass="44283">MTHSIRAVLALLVCTTLAACATTTPVPASAPAVVLVSIDGFRSDYLDRGLTPNLSKLAAEGVRAEGMRPSYPALTFPNHWALVTGLRPDRNGIVHNVMRDPAIGAFKAGNETNAGDARWWNGAEPIWVTAERAGLRTATMFWPGSQAPVRGVRPTHWRAYDERVPDDARVDQVVQWLASKDDVRLATMYFELLDDSGHGFGPDSPEVARDIAKIDATIGRLVDELQVRGLRERVNLVIVSDHGMAEVAPGHAIAVEDMVDARDATRIANGQVVTFAPVAGREREAEATLLARHDHYACWKKDAMPPQWHYGTHPRVAPIVCQMDEGWDAIERKEIGKRPEHARGSHGFDPALPSMRAVFVANGPAFKAGATLPVIDNVDVYPLLARLLGVAPQPHDGSADTFVPALR</sequence>
<dbReference type="PROSITE" id="PS51257">
    <property type="entry name" value="PROKAR_LIPOPROTEIN"/>
    <property type="match status" value="1"/>
</dbReference>
<dbReference type="CDD" id="cd16018">
    <property type="entry name" value="Enpp"/>
    <property type="match status" value="1"/>
</dbReference>
<dbReference type="PANTHER" id="PTHR10151:SF120">
    <property type="entry name" value="BIS(5'-ADENOSYL)-TRIPHOSPHATASE"/>
    <property type="match status" value="1"/>
</dbReference>
<organism evidence="2 3">
    <name type="scientific">Noviluteimonas lactosilytica</name>
    <dbReference type="NCBI Taxonomy" id="2888523"/>
    <lineage>
        <taxon>Bacteria</taxon>
        <taxon>Pseudomonadati</taxon>
        <taxon>Pseudomonadota</taxon>
        <taxon>Gammaproteobacteria</taxon>
        <taxon>Lysobacterales</taxon>
        <taxon>Lysobacteraceae</taxon>
        <taxon>Noviluteimonas</taxon>
    </lineage>
</organism>
<dbReference type="Pfam" id="PF01663">
    <property type="entry name" value="Phosphodiest"/>
    <property type="match status" value="1"/>
</dbReference>
<evidence type="ECO:0000313" key="3">
    <source>
        <dbReference type="Proteomes" id="UP001165293"/>
    </source>
</evidence>